<gene>
    <name evidence="2" type="ORF">JS278_01300</name>
</gene>
<name>A0A344UT78_9ACTN</name>
<protein>
    <recommendedName>
        <fullName evidence="1">Transglutaminase-like domain-containing protein</fullName>
    </recommendedName>
</protein>
<evidence type="ECO:0000313" key="3">
    <source>
        <dbReference type="Proteomes" id="UP000251995"/>
    </source>
</evidence>
<dbReference type="RefSeq" id="WP_114044470.1">
    <property type="nucleotide sequence ID" value="NZ_CP025198.1"/>
</dbReference>
<dbReference type="SUPFAM" id="SSF54001">
    <property type="entry name" value="Cysteine proteinases"/>
    <property type="match status" value="1"/>
</dbReference>
<dbReference type="InterPro" id="IPR002931">
    <property type="entry name" value="Transglutaminase-like"/>
</dbReference>
<sequence>MTTTLRIQHRTDVHYDGPVSQSFDEVRMTPLYSESQLIRHTSISVIPQPWQYSYVDYWGTQVTSFEIHEPHERLTVTADTTLDIVKLPHVDSGMTLPRVDAGHDRWYEYVLTSPVTEPGPELRQLTGELVDESMTINRVGHLVSEMIHDQVRYVPGSTRVDTTAQQAWRARSGVCQDIAHLVIGCLRSLGIPTRYVSGYVLPRSEAEPGEPVEAQTHAWVQWWDGEWTGFDPTNLVDSGESHARVGTGREYADVVPFKGVFTGAGSTSTYEASVVMRRLS</sequence>
<dbReference type="KEGG" id="acij:JS278_01300"/>
<keyword evidence="3" id="KW-1185">Reference proteome</keyword>
<reference evidence="2 3" key="1">
    <citation type="submission" date="2017-12" db="EMBL/GenBank/DDBJ databases">
        <title>The whole genome sequence of the Acidipropionibacterium virtanenii sp. nov. type strain JS278.</title>
        <authorList>
            <person name="Laine P."/>
            <person name="Deptula P."/>
            <person name="Varmanen P."/>
            <person name="Auvinen P."/>
        </authorList>
    </citation>
    <scope>NUCLEOTIDE SEQUENCE [LARGE SCALE GENOMIC DNA]</scope>
    <source>
        <strain evidence="2 3">JS278</strain>
    </source>
</reference>
<dbReference type="InterPro" id="IPR013589">
    <property type="entry name" value="Bac_transglu_N"/>
</dbReference>
<accession>A0A344UT78</accession>
<dbReference type="InterPro" id="IPR038765">
    <property type="entry name" value="Papain-like_cys_pep_sf"/>
</dbReference>
<feature type="domain" description="Transglutaminase-like" evidence="1">
    <location>
        <begin position="167"/>
        <end position="234"/>
    </location>
</feature>
<dbReference type="Gene3D" id="3.10.620.30">
    <property type="match status" value="1"/>
</dbReference>
<dbReference type="PANTHER" id="PTHR33490">
    <property type="entry name" value="BLR5614 PROTEIN-RELATED"/>
    <property type="match status" value="1"/>
</dbReference>
<dbReference type="Proteomes" id="UP000251995">
    <property type="component" value="Chromosome"/>
</dbReference>
<dbReference type="SMART" id="SM00460">
    <property type="entry name" value="TGc"/>
    <property type="match status" value="1"/>
</dbReference>
<dbReference type="PANTHER" id="PTHR33490:SF6">
    <property type="entry name" value="SLL1049 PROTEIN"/>
    <property type="match status" value="1"/>
</dbReference>
<dbReference type="OrthoDB" id="9804023at2"/>
<evidence type="ECO:0000259" key="1">
    <source>
        <dbReference type="SMART" id="SM00460"/>
    </source>
</evidence>
<dbReference type="EMBL" id="CP025198">
    <property type="protein sequence ID" value="AXE38476.1"/>
    <property type="molecule type" value="Genomic_DNA"/>
</dbReference>
<proteinExistence type="predicted"/>
<evidence type="ECO:0000313" key="2">
    <source>
        <dbReference type="EMBL" id="AXE38476.1"/>
    </source>
</evidence>
<dbReference type="Pfam" id="PF08379">
    <property type="entry name" value="Bact_transglu_N"/>
    <property type="match status" value="1"/>
</dbReference>
<dbReference type="AlphaFoldDB" id="A0A344UT78"/>
<organism evidence="2 3">
    <name type="scientific">Acidipropionibacterium virtanenii</name>
    <dbReference type="NCBI Taxonomy" id="2057246"/>
    <lineage>
        <taxon>Bacteria</taxon>
        <taxon>Bacillati</taxon>
        <taxon>Actinomycetota</taxon>
        <taxon>Actinomycetes</taxon>
        <taxon>Propionibacteriales</taxon>
        <taxon>Propionibacteriaceae</taxon>
        <taxon>Acidipropionibacterium</taxon>
    </lineage>
</organism>
<dbReference type="Pfam" id="PF01841">
    <property type="entry name" value="Transglut_core"/>
    <property type="match status" value="1"/>
</dbReference>